<evidence type="ECO:0008006" key="4">
    <source>
        <dbReference type="Google" id="ProtNLM"/>
    </source>
</evidence>
<feature type="transmembrane region" description="Helical" evidence="1">
    <location>
        <begin position="38"/>
        <end position="60"/>
    </location>
</feature>
<keyword evidence="1" id="KW-1133">Transmembrane helix</keyword>
<dbReference type="RefSeq" id="WP_317832141.1">
    <property type="nucleotide sequence ID" value="NZ_CP136920.1"/>
</dbReference>
<dbReference type="Proteomes" id="UP001304300">
    <property type="component" value="Chromosome"/>
</dbReference>
<evidence type="ECO:0000256" key="1">
    <source>
        <dbReference type="SAM" id="Phobius"/>
    </source>
</evidence>
<dbReference type="EMBL" id="CP136920">
    <property type="protein sequence ID" value="WOO40045.1"/>
    <property type="molecule type" value="Genomic_DNA"/>
</dbReference>
<protein>
    <recommendedName>
        <fullName evidence="4">Cardiolipin synthase N-terminal domain-containing protein</fullName>
    </recommendedName>
</protein>
<dbReference type="AlphaFoldDB" id="A0AAQ3L9X6"/>
<dbReference type="KEGG" id="puo:RZN69_15585"/>
<sequence>METLFIAGIFLLAAVLFCVYIYSIIWSYSDAQERGKPGIAVALLVALLSWPLGLLAWIIFRPEQASSSAFNSRFYNSR</sequence>
<accession>A0AAQ3L9X6</accession>
<feature type="transmembrane region" description="Helical" evidence="1">
    <location>
        <begin position="6"/>
        <end position="26"/>
    </location>
</feature>
<proteinExistence type="predicted"/>
<keyword evidence="3" id="KW-1185">Reference proteome</keyword>
<keyword evidence="1" id="KW-0472">Membrane</keyword>
<reference evidence="2 3" key="1">
    <citation type="submission" date="2023-10" db="EMBL/GenBank/DDBJ databases">
        <title>Rubellicoccus peritrichatus gen. nov., sp. nov., isolated from an algae of coral reef tank.</title>
        <authorList>
            <person name="Luo J."/>
        </authorList>
    </citation>
    <scope>NUCLEOTIDE SEQUENCE [LARGE SCALE GENOMIC DNA]</scope>
    <source>
        <strain evidence="2 3">CR14</strain>
    </source>
</reference>
<gene>
    <name evidence="2" type="ORF">RZN69_15585</name>
</gene>
<organism evidence="2 3">
    <name type="scientific">Rubellicoccus peritrichatus</name>
    <dbReference type="NCBI Taxonomy" id="3080537"/>
    <lineage>
        <taxon>Bacteria</taxon>
        <taxon>Pseudomonadati</taxon>
        <taxon>Verrucomicrobiota</taxon>
        <taxon>Opitutia</taxon>
        <taxon>Puniceicoccales</taxon>
        <taxon>Cerasicoccaceae</taxon>
        <taxon>Rubellicoccus</taxon>
    </lineage>
</organism>
<keyword evidence="1" id="KW-0812">Transmembrane</keyword>
<evidence type="ECO:0000313" key="3">
    <source>
        <dbReference type="Proteomes" id="UP001304300"/>
    </source>
</evidence>
<evidence type="ECO:0000313" key="2">
    <source>
        <dbReference type="EMBL" id="WOO40045.1"/>
    </source>
</evidence>
<name>A0AAQ3L9X6_9BACT</name>